<evidence type="ECO:0000313" key="2">
    <source>
        <dbReference type="Proteomes" id="UP001630127"/>
    </source>
</evidence>
<evidence type="ECO:0000313" key="1">
    <source>
        <dbReference type="EMBL" id="KAL3528066.1"/>
    </source>
</evidence>
<accession>A0ABD3A8I9</accession>
<sequence length="102" mass="11365">MGDIAIKIDPLDAASHLPEWSAKSMKVLIGLSCLLQAKKCTCSYLMTMVENKVPTSLCFPLLEPIQTRLPGMLRLLILAKLVTQNAIGNELKMFSLDIRRYS</sequence>
<keyword evidence="2" id="KW-1185">Reference proteome</keyword>
<name>A0ABD3A8I9_9GENT</name>
<reference evidence="1 2" key="1">
    <citation type="submission" date="2024-11" db="EMBL/GenBank/DDBJ databases">
        <title>A near-complete genome assembly of Cinchona calisaya.</title>
        <authorList>
            <person name="Lian D.C."/>
            <person name="Zhao X.W."/>
            <person name="Wei L."/>
        </authorList>
    </citation>
    <scope>NUCLEOTIDE SEQUENCE [LARGE SCALE GENOMIC DNA]</scope>
    <source>
        <tissue evidence="1">Nenye</tissue>
    </source>
</reference>
<dbReference type="AlphaFoldDB" id="A0ABD3A8I9"/>
<dbReference type="Proteomes" id="UP001630127">
    <property type="component" value="Unassembled WGS sequence"/>
</dbReference>
<dbReference type="EMBL" id="JBJUIK010000005">
    <property type="protein sequence ID" value="KAL3528066.1"/>
    <property type="molecule type" value="Genomic_DNA"/>
</dbReference>
<proteinExistence type="predicted"/>
<protein>
    <submittedName>
        <fullName evidence="1">Uncharacterized protein</fullName>
    </submittedName>
</protein>
<comment type="caution">
    <text evidence="1">The sequence shown here is derived from an EMBL/GenBank/DDBJ whole genome shotgun (WGS) entry which is preliminary data.</text>
</comment>
<gene>
    <name evidence="1" type="ORF">ACH5RR_012722</name>
</gene>
<organism evidence="1 2">
    <name type="scientific">Cinchona calisaya</name>
    <dbReference type="NCBI Taxonomy" id="153742"/>
    <lineage>
        <taxon>Eukaryota</taxon>
        <taxon>Viridiplantae</taxon>
        <taxon>Streptophyta</taxon>
        <taxon>Embryophyta</taxon>
        <taxon>Tracheophyta</taxon>
        <taxon>Spermatophyta</taxon>
        <taxon>Magnoliopsida</taxon>
        <taxon>eudicotyledons</taxon>
        <taxon>Gunneridae</taxon>
        <taxon>Pentapetalae</taxon>
        <taxon>asterids</taxon>
        <taxon>lamiids</taxon>
        <taxon>Gentianales</taxon>
        <taxon>Rubiaceae</taxon>
        <taxon>Cinchonoideae</taxon>
        <taxon>Cinchoneae</taxon>
        <taxon>Cinchona</taxon>
    </lineage>
</organism>